<feature type="region of interest" description="Disordered" evidence="1">
    <location>
        <begin position="66"/>
        <end position="103"/>
    </location>
</feature>
<dbReference type="EMBL" id="WTTO01000029">
    <property type="protein sequence ID" value="NAR73911.1"/>
    <property type="molecule type" value="Genomic_DNA"/>
</dbReference>
<dbReference type="Proteomes" id="UP000463868">
    <property type="component" value="Chromosome"/>
</dbReference>
<dbReference type="Proteomes" id="UP000451048">
    <property type="component" value="Unassembled WGS sequence"/>
</dbReference>
<reference evidence="3 5" key="2">
    <citation type="submission" date="2019-03" db="EMBL/GenBank/DDBJ databases">
        <title>Complete genome sequence of two outbreak-associated Acinetobacter haemolyticus strains.</title>
        <authorList>
            <person name="Bai L."/>
            <person name="Zhang S.-C."/>
            <person name="Deng Y."/>
            <person name="Song C.-C."/>
            <person name="Kang G.-B."/>
            <person name="Dong Y."/>
            <person name="Wang Y."/>
            <person name="Gao F."/>
            <person name="Huang H."/>
        </authorList>
    </citation>
    <scope>NUCLEOTIDE SEQUENCE [LARGE SCALE GENOMIC DNA]</scope>
    <source>
        <strain evidence="3 5">TJR01</strain>
    </source>
</reference>
<reference evidence="2 6" key="3">
    <citation type="submission" date="2019-12" db="EMBL/GenBank/DDBJ databases">
        <title>Acinetobacter haemolyticus comparative genomics.</title>
        <authorList>
            <person name="Castro-Jaimes S."/>
            <person name="Bello-Lopez E."/>
            <person name="Velazquez-Acosta C."/>
            <person name="Volkow-Fernandez P."/>
            <person name="Lozano-Zarain P."/>
            <person name="Castillo Ramirez S."/>
            <person name="Cevallos M.A."/>
        </authorList>
    </citation>
    <scope>NUCLEOTIDE SEQUENCE [LARGE SCALE GENOMIC DNA]</scope>
    <source>
        <strain evidence="2 6">AN10</strain>
    </source>
</reference>
<organism evidence="3 5">
    <name type="scientific">Acinetobacter haemolyticus</name>
    <dbReference type="NCBI Taxonomy" id="29430"/>
    <lineage>
        <taxon>Bacteria</taxon>
        <taxon>Pseudomonadati</taxon>
        <taxon>Pseudomonadota</taxon>
        <taxon>Gammaproteobacteria</taxon>
        <taxon>Moraxellales</taxon>
        <taxon>Moraxellaceae</taxon>
        <taxon>Acinetobacter</taxon>
    </lineage>
</organism>
<evidence type="ECO:0000313" key="7">
    <source>
        <dbReference type="Proteomes" id="UP000463868"/>
    </source>
</evidence>
<gene>
    <name evidence="4" type="ORF">AhaeAN43_02115</name>
    <name evidence="3" type="ORF">AHTJR_01780</name>
    <name evidence="2" type="ORF">GPS52_10450</name>
</gene>
<sequence length="103" mass="11572">MKMIAAFLLLLVGLGVIVLYFQPSDPLTSSNDLYIHQMKDDYLEVPSKPLNQQEINQKEIKTTTLLNQSGTSEEEAQFYNTKSDSAIQPIDPETDPANQIKTL</sequence>
<evidence type="ECO:0000313" key="5">
    <source>
        <dbReference type="Proteomes" id="UP000294395"/>
    </source>
</evidence>
<dbReference type="EMBL" id="CP038009">
    <property type="protein sequence ID" value="QBQ15088.1"/>
    <property type="molecule type" value="Genomic_DNA"/>
</dbReference>
<dbReference type="RefSeq" id="WP_134251408.1">
    <property type="nucleotide sequence ID" value="NZ_CP031972.1"/>
</dbReference>
<dbReference type="AlphaFoldDB" id="A0A4P7B2K8"/>
<name>A0A4P7B2K8_ACIHA</name>
<evidence type="ECO:0000313" key="3">
    <source>
        <dbReference type="EMBL" id="QBQ15088.1"/>
    </source>
</evidence>
<evidence type="ECO:0000256" key="1">
    <source>
        <dbReference type="SAM" id="MobiDB-lite"/>
    </source>
</evidence>
<proteinExistence type="predicted"/>
<evidence type="ECO:0000313" key="4">
    <source>
        <dbReference type="EMBL" id="QHI12259.1"/>
    </source>
</evidence>
<protein>
    <submittedName>
        <fullName evidence="3">Uncharacterized protein</fullName>
    </submittedName>
</protein>
<dbReference type="EMBL" id="CP031976">
    <property type="protein sequence ID" value="QHI12259.1"/>
    <property type="molecule type" value="Genomic_DNA"/>
</dbReference>
<accession>A0A4P7B2K8</accession>
<evidence type="ECO:0000313" key="2">
    <source>
        <dbReference type="EMBL" id="NAR73911.1"/>
    </source>
</evidence>
<dbReference type="Proteomes" id="UP000294395">
    <property type="component" value="Chromosome"/>
</dbReference>
<reference evidence="4 7" key="1">
    <citation type="submission" date="2018-08" db="EMBL/GenBank/DDBJ databases">
        <title>Analysis of the genomic diversity of Mexican Acinetobacter haemolyticus clinical isolates.</title>
        <authorList>
            <person name="Castro-Jaimes S."/>
            <person name="Cevallos M.A."/>
        </authorList>
    </citation>
    <scope>NUCLEOTIDE SEQUENCE [LARGE SCALE GENOMIC DNA]</scope>
    <source>
        <strain evidence="4 7">AN43</strain>
    </source>
</reference>
<evidence type="ECO:0000313" key="6">
    <source>
        <dbReference type="Proteomes" id="UP000451048"/>
    </source>
</evidence>